<dbReference type="InterPro" id="IPR044814">
    <property type="entry name" value="Terpene_cyclase_plant_C1"/>
</dbReference>
<organism evidence="9 10">
    <name type="scientific">Populus euphratica</name>
    <name type="common">Euphrates poplar</name>
    <dbReference type="NCBI Taxonomy" id="75702"/>
    <lineage>
        <taxon>Eukaryota</taxon>
        <taxon>Viridiplantae</taxon>
        <taxon>Streptophyta</taxon>
        <taxon>Embryophyta</taxon>
        <taxon>Tracheophyta</taxon>
        <taxon>Spermatophyta</taxon>
        <taxon>Magnoliopsida</taxon>
        <taxon>eudicotyledons</taxon>
        <taxon>Gunneridae</taxon>
        <taxon>Pentapetalae</taxon>
        <taxon>rosids</taxon>
        <taxon>fabids</taxon>
        <taxon>Malpighiales</taxon>
        <taxon>Salicaceae</taxon>
        <taxon>Saliceae</taxon>
        <taxon>Populus</taxon>
    </lineage>
</organism>
<evidence type="ECO:0000256" key="4">
    <source>
        <dbReference type="ARBA" id="ARBA00023239"/>
    </source>
</evidence>
<dbReference type="GO" id="GO:0000287">
    <property type="term" value="F:magnesium ion binding"/>
    <property type="evidence" value="ECO:0007669"/>
    <property type="project" value="InterPro"/>
</dbReference>
<dbReference type="GO" id="GO:0034009">
    <property type="term" value="F:isoprene synthase activity"/>
    <property type="evidence" value="ECO:0007669"/>
    <property type="project" value="UniProtKB-EC"/>
</dbReference>
<dbReference type="InterPro" id="IPR050148">
    <property type="entry name" value="Terpene_synthase-like"/>
</dbReference>
<proteinExistence type="predicted"/>
<dbReference type="InterPro" id="IPR036965">
    <property type="entry name" value="Terpene_synth_N_sf"/>
</dbReference>
<gene>
    <name evidence="10" type="primary">LOC105119436</name>
</gene>
<evidence type="ECO:0000259" key="8">
    <source>
        <dbReference type="Pfam" id="PF03936"/>
    </source>
</evidence>
<dbReference type="InterPro" id="IPR008930">
    <property type="entry name" value="Terpenoid_cyclase/PrenylTrfase"/>
</dbReference>
<dbReference type="SUPFAM" id="SSF48239">
    <property type="entry name" value="Terpenoid cyclases/Protein prenyltransferases"/>
    <property type="match status" value="1"/>
</dbReference>
<dbReference type="AlphaFoldDB" id="A0AAJ6TS38"/>
<dbReference type="SFLD" id="SFLDG01019">
    <property type="entry name" value="Terpene_Cyclase_Like_1_C_Termi"/>
    <property type="match status" value="1"/>
</dbReference>
<feature type="domain" description="Terpene synthase N-terminal" evidence="7">
    <location>
        <begin position="62"/>
        <end position="237"/>
    </location>
</feature>
<dbReference type="Pfam" id="PF01397">
    <property type="entry name" value="Terpene_synth"/>
    <property type="match status" value="1"/>
</dbReference>
<dbReference type="SFLD" id="SFLDG01014">
    <property type="entry name" value="Terpene_Cyclase_Like_1_N-term"/>
    <property type="match status" value="1"/>
</dbReference>
<accession>A0AAJ6TS38</accession>
<dbReference type="PANTHER" id="PTHR31225">
    <property type="entry name" value="OS04G0344100 PROTEIN-RELATED"/>
    <property type="match status" value="1"/>
</dbReference>
<dbReference type="InterPro" id="IPR005630">
    <property type="entry name" value="Terpene_synthase_metal-bd"/>
</dbReference>
<dbReference type="GO" id="GO:0120251">
    <property type="term" value="P:hydrocarbon biosynthetic process"/>
    <property type="evidence" value="ECO:0007669"/>
    <property type="project" value="UniProtKB-ARBA"/>
</dbReference>
<evidence type="ECO:0000259" key="7">
    <source>
        <dbReference type="Pfam" id="PF01397"/>
    </source>
</evidence>
<evidence type="ECO:0000256" key="5">
    <source>
        <dbReference type="ARBA" id="ARBA00066664"/>
    </source>
</evidence>
<reference evidence="10" key="1">
    <citation type="submission" date="2025-08" db="UniProtKB">
        <authorList>
            <consortium name="RefSeq"/>
        </authorList>
    </citation>
    <scope>IDENTIFICATION</scope>
</reference>
<dbReference type="PANTHER" id="PTHR31225:SF244">
    <property type="entry name" value="1,8-CINEOLE SYNTHASE 1, CHLOROPLASTIC-RELATED"/>
    <property type="match status" value="1"/>
</dbReference>
<dbReference type="FunFam" id="1.50.10.130:FF:000001">
    <property type="entry name" value="Isoprene synthase, chloroplastic"/>
    <property type="match status" value="1"/>
</dbReference>
<dbReference type="InterPro" id="IPR001906">
    <property type="entry name" value="Terpene_synth_N"/>
</dbReference>
<dbReference type="Proteomes" id="UP000694918">
    <property type="component" value="Unplaced"/>
</dbReference>
<keyword evidence="2" id="KW-0479">Metal-binding</keyword>
<dbReference type="Gene3D" id="1.10.600.10">
    <property type="entry name" value="Farnesyl Diphosphate Synthase"/>
    <property type="match status" value="1"/>
</dbReference>
<dbReference type="KEGG" id="peu:105119436"/>
<evidence type="ECO:0000313" key="10">
    <source>
        <dbReference type="RefSeq" id="XP_011015877.1"/>
    </source>
</evidence>
<keyword evidence="3" id="KW-0460">Magnesium</keyword>
<protein>
    <recommendedName>
        <fullName evidence="6">Isoprene synthase, chloroplastic</fullName>
        <ecNumber evidence="5">4.2.3.27</ecNumber>
    </recommendedName>
</protein>
<sequence>MALYQLATFPMSTVTKRTFSSRTSLGSSRNGCFPSQVRCMVATETCDQSIARRSGNYPTPFWDHKFLQSLTSEYVGEPYTGQANKLKETVRDMLKKPLDAVYQLELIDNLQRLGVAYHFELEIKSILESRWNHYKEDNREMKEDLYATSVEFRLLRQHGYNVPQDVFNSFKDEHGNFKNCLRDDVKGMLNLYEASYYLVNGETILEEARDFSEKHLKEYCKEQNEDHYLSLLVNHSLELPLHWRMQRMEARWFIDAYGRKRDLNPVLLEFAGLDFNMVQAKYLEDIRHESRWWTSMDLGNKLFYTRDRLMENTLWAVGEVFEPRFGYYRKMATRVNALITTLDDAYDVYGTLEELEVFTDVIESWDINALDQLPYYMKISFFALFQSINEIGYNILKDQGINVVPSLKKLWGDLCRAFLKEAKWYYAGYTPTLQEYLDNAWLSISGQVILGHALFLVTNQLTEEAVRCCMEYPDLIRLSSTIVRLADDLGTSSDEIARGDNPKSIQCYMHETGATEQEAREHVRYLIHETWKKLNAEILKPYPFSKKFMGIPMDLARTAQCFYESGDAYGIQDQETHGRLASLFVRPIPLQDIQLPEVIQTVL</sequence>
<dbReference type="Gene3D" id="1.50.10.130">
    <property type="entry name" value="Terpene synthase, N-terminal domain"/>
    <property type="match status" value="1"/>
</dbReference>
<dbReference type="InterPro" id="IPR008949">
    <property type="entry name" value="Isoprenoid_synthase_dom_sf"/>
</dbReference>
<dbReference type="FunFam" id="1.10.600.10:FF:000007">
    <property type="entry name" value="Isoprene synthase, chloroplastic"/>
    <property type="match status" value="1"/>
</dbReference>
<dbReference type="RefSeq" id="XP_011015877.1">
    <property type="nucleotide sequence ID" value="XM_011017575.1"/>
</dbReference>
<dbReference type="GO" id="GO:0016102">
    <property type="term" value="P:diterpenoid biosynthetic process"/>
    <property type="evidence" value="ECO:0007669"/>
    <property type="project" value="InterPro"/>
</dbReference>
<keyword evidence="4" id="KW-0456">Lyase</keyword>
<evidence type="ECO:0000256" key="3">
    <source>
        <dbReference type="ARBA" id="ARBA00022842"/>
    </source>
</evidence>
<dbReference type="InterPro" id="IPR034741">
    <property type="entry name" value="Terpene_cyclase-like_1_C"/>
</dbReference>
<dbReference type="SUPFAM" id="SSF48576">
    <property type="entry name" value="Terpenoid synthases"/>
    <property type="match status" value="1"/>
</dbReference>
<keyword evidence="9" id="KW-1185">Reference proteome</keyword>
<evidence type="ECO:0000256" key="2">
    <source>
        <dbReference type="ARBA" id="ARBA00022723"/>
    </source>
</evidence>
<dbReference type="GeneID" id="105119436"/>
<comment type="cofactor">
    <cofactor evidence="1">
        <name>Mg(2+)</name>
        <dbReference type="ChEBI" id="CHEBI:18420"/>
    </cofactor>
</comment>
<dbReference type="EC" id="4.2.3.27" evidence="5"/>
<name>A0AAJ6TS38_POPEU</name>
<feature type="domain" description="Terpene synthase metal-binding" evidence="8">
    <location>
        <begin position="295"/>
        <end position="533"/>
    </location>
</feature>
<dbReference type="CDD" id="cd00684">
    <property type="entry name" value="Terpene_cyclase_plant_C1"/>
    <property type="match status" value="1"/>
</dbReference>
<dbReference type="SFLD" id="SFLDS00005">
    <property type="entry name" value="Isoprenoid_Synthase_Type_I"/>
    <property type="match status" value="1"/>
</dbReference>
<evidence type="ECO:0000256" key="6">
    <source>
        <dbReference type="ARBA" id="ARBA00067923"/>
    </source>
</evidence>
<evidence type="ECO:0000256" key="1">
    <source>
        <dbReference type="ARBA" id="ARBA00001946"/>
    </source>
</evidence>
<evidence type="ECO:0000313" key="9">
    <source>
        <dbReference type="Proteomes" id="UP000694918"/>
    </source>
</evidence>
<dbReference type="Pfam" id="PF03936">
    <property type="entry name" value="Terpene_synth_C"/>
    <property type="match status" value="1"/>
</dbReference>